<dbReference type="InterPro" id="IPR007627">
    <property type="entry name" value="RNA_pol_sigma70_r2"/>
</dbReference>
<evidence type="ECO:0000256" key="1">
    <source>
        <dbReference type="ARBA" id="ARBA00010641"/>
    </source>
</evidence>
<keyword evidence="2" id="KW-0805">Transcription regulation</keyword>
<evidence type="ECO:0000256" key="3">
    <source>
        <dbReference type="ARBA" id="ARBA00023082"/>
    </source>
</evidence>
<dbReference type="RefSeq" id="WP_316024485.1">
    <property type="nucleotide sequence ID" value="NZ_JAWDIO010000002.1"/>
</dbReference>
<dbReference type="PANTHER" id="PTHR43133">
    <property type="entry name" value="RNA POLYMERASE ECF-TYPE SIGMA FACTO"/>
    <property type="match status" value="1"/>
</dbReference>
<comment type="caution">
    <text evidence="7">The sequence shown here is derived from an EMBL/GenBank/DDBJ whole genome shotgun (WGS) entry which is preliminary data.</text>
</comment>
<keyword evidence="3" id="KW-0731">Sigma factor</keyword>
<gene>
    <name evidence="7" type="ORF">RS130_01525</name>
</gene>
<dbReference type="InterPro" id="IPR039425">
    <property type="entry name" value="RNA_pol_sigma-70-like"/>
</dbReference>
<dbReference type="InterPro" id="IPR014284">
    <property type="entry name" value="RNA_pol_sigma-70_dom"/>
</dbReference>
<evidence type="ECO:0000256" key="4">
    <source>
        <dbReference type="ARBA" id="ARBA00023125"/>
    </source>
</evidence>
<name>A0ABU3SS24_9ALTE</name>
<evidence type="ECO:0000256" key="5">
    <source>
        <dbReference type="ARBA" id="ARBA00023163"/>
    </source>
</evidence>
<evidence type="ECO:0000313" key="8">
    <source>
        <dbReference type="Proteomes" id="UP001247805"/>
    </source>
</evidence>
<keyword evidence="5" id="KW-0804">Transcription</keyword>
<dbReference type="NCBIfam" id="TIGR02937">
    <property type="entry name" value="sigma70-ECF"/>
    <property type="match status" value="1"/>
</dbReference>
<organism evidence="7 8">
    <name type="scientific">Paraglaciecola aquimarina</name>
    <dbReference type="NCBI Taxonomy" id="1235557"/>
    <lineage>
        <taxon>Bacteria</taxon>
        <taxon>Pseudomonadati</taxon>
        <taxon>Pseudomonadota</taxon>
        <taxon>Gammaproteobacteria</taxon>
        <taxon>Alteromonadales</taxon>
        <taxon>Alteromonadaceae</taxon>
        <taxon>Paraglaciecola</taxon>
    </lineage>
</organism>
<dbReference type="Pfam" id="PF04542">
    <property type="entry name" value="Sigma70_r2"/>
    <property type="match status" value="1"/>
</dbReference>
<proteinExistence type="inferred from homology"/>
<reference evidence="7 8" key="1">
    <citation type="submission" date="2023-10" db="EMBL/GenBank/DDBJ databases">
        <title>Glaciecola aquimarina strain GGW-M5 nov., isolated from a coastal seawater.</title>
        <authorList>
            <person name="Bayburt H."/>
            <person name="Kim J.M."/>
            <person name="Choi B.J."/>
            <person name="Jeon C.O."/>
        </authorList>
    </citation>
    <scope>NUCLEOTIDE SEQUENCE [LARGE SCALE GENOMIC DNA]</scope>
    <source>
        <strain evidence="7 8">KCTC 32108</strain>
    </source>
</reference>
<dbReference type="InterPro" id="IPR013325">
    <property type="entry name" value="RNA_pol_sigma_r2"/>
</dbReference>
<dbReference type="Proteomes" id="UP001247805">
    <property type="component" value="Unassembled WGS sequence"/>
</dbReference>
<sequence length="266" mass="30459">MLIKELDTYSSKATSIVARISSGDKHAEQELVETYYRGLFFILNKQTQNSALSEDLAQDTFIIVIQKARENGIHNPAALSAFIRQTGINLLIGHKRKESRRDTQSTDNIEFHAPSQDIEICKALHSKKLLQLTQQLLNELNVDRDKQLLRSYFIYDKNKQQICQDLELSPEYFDKVLFRARQRIKQLIQHKIGANAEASTILSTSLLFCLVVQQTTIPPDKNLFIHLVRETANHQHLPFETPLINSRYIPVLSKTSMPLTSKKSSV</sequence>
<dbReference type="Gene3D" id="1.10.1740.10">
    <property type="match status" value="1"/>
</dbReference>
<comment type="similarity">
    <text evidence="1">Belongs to the sigma-70 factor family. ECF subfamily.</text>
</comment>
<dbReference type="SUPFAM" id="SSF88946">
    <property type="entry name" value="Sigma2 domain of RNA polymerase sigma factors"/>
    <property type="match status" value="1"/>
</dbReference>
<dbReference type="SUPFAM" id="SSF88659">
    <property type="entry name" value="Sigma3 and sigma4 domains of RNA polymerase sigma factors"/>
    <property type="match status" value="1"/>
</dbReference>
<dbReference type="InterPro" id="IPR013324">
    <property type="entry name" value="RNA_pol_sigma_r3/r4-like"/>
</dbReference>
<keyword evidence="8" id="KW-1185">Reference proteome</keyword>
<dbReference type="PANTHER" id="PTHR43133:SF8">
    <property type="entry name" value="RNA POLYMERASE SIGMA FACTOR HI_1459-RELATED"/>
    <property type="match status" value="1"/>
</dbReference>
<keyword evidence="4" id="KW-0238">DNA-binding</keyword>
<accession>A0ABU3SS24</accession>
<evidence type="ECO:0000259" key="6">
    <source>
        <dbReference type="Pfam" id="PF04542"/>
    </source>
</evidence>
<dbReference type="EMBL" id="JAWDIO010000002">
    <property type="protein sequence ID" value="MDU0352777.1"/>
    <property type="molecule type" value="Genomic_DNA"/>
</dbReference>
<feature type="domain" description="RNA polymerase sigma-70 region 2" evidence="6">
    <location>
        <begin position="31"/>
        <end position="101"/>
    </location>
</feature>
<evidence type="ECO:0000256" key="2">
    <source>
        <dbReference type="ARBA" id="ARBA00023015"/>
    </source>
</evidence>
<evidence type="ECO:0000313" key="7">
    <source>
        <dbReference type="EMBL" id="MDU0352777.1"/>
    </source>
</evidence>
<protein>
    <submittedName>
        <fullName evidence="7">Sigma-70 family RNA polymerase sigma factor</fullName>
    </submittedName>
</protein>